<keyword evidence="2" id="KW-1185">Reference proteome</keyword>
<organism evidence="1 2">
    <name type="scientific">Lentzea albidocapillata</name>
    <dbReference type="NCBI Taxonomy" id="40571"/>
    <lineage>
        <taxon>Bacteria</taxon>
        <taxon>Bacillati</taxon>
        <taxon>Actinomycetota</taxon>
        <taxon>Actinomycetes</taxon>
        <taxon>Pseudonocardiales</taxon>
        <taxon>Pseudonocardiaceae</taxon>
        <taxon>Lentzea</taxon>
    </lineage>
</organism>
<sequence>MTTFWNAHGAKTFVTASYTIDRYRRRPCGSGFVSARRGRGD</sequence>
<evidence type="ECO:0000313" key="2">
    <source>
        <dbReference type="Proteomes" id="UP000192840"/>
    </source>
</evidence>
<proteinExistence type="predicted"/>
<accession>A0A1W2FSR1</accession>
<gene>
    <name evidence="1" type="ORF">SAMN05660733_07960</name>
</gene>
<reference evidence="2" key="1">
    <citation type="submission" date="2017-04" db="EMBL/GenBank/DDBJ databases">
        <authorList>
            <person name="Varghese N."/>
            <person name="Submissions S."/>
        </authorList>
    </citation>
    <scope>NUCLEOTIDE SEQUENCE [LARGE SCALE GENOMIC DNA]</scope>
    <source>
        <strain evidence="2">DSM 44073</strain>
    </source>
</reference>
<dbReference type="EMBL" id="FWYC01000023">
    <property type="protein sequence ID" value="SMD24955.1"/>
    <property type="molecule type" value="Genomic_DNA"/>
</dbReference>
<dbReference type="AlphaFoldDB" id="A0A1W2FSR1"/>
<dbReference type="RefSeq" id="WP_276326715.1">
    <property type="nucleotide sequence ID" value="NZ_FWYC01000023.1"/>
</dbReference>
<protein>
    <submittedName>
        <fullName evidence="1">Uncharacterized protein</fullName>
    </submittedName>
</protein>
<dbReference type="STRING" id="40571.SAMN05660733_07960"/>
<name>A0A1W2FSR1_9PSEU</name>
<evidence type="ECO:0000313" key="1">
    <source>
        <dbReference type="EMBL" id="SMD24955.1"/>
    </source>
</evidence>
<dbReference type="Proteomes" id="UP000192840">
    <property type="component" value="Unassembled WGS sequence"/>
</dbReference>